<dbReference type="Gene3D" id="1.10.10.2840">
    <property type="entry name" value="PucR C-terminal helix-turn-helix domain"/>
    <property type="match status" value="1"/>
</dbReference>
<evidence type="ECO:0000313" key="5">
    <source>
        <dbReference type="EMBL" id="MBM6401128.1"/>
    </source>
</evidence>
<dbReference type="SUPFAM" id="SSF46689">
    <property type="entry name" value="Homeodomain-like"/>
    <property type="match status" value="1"/>
</dbReference>
<comment type="similarity">
    <text evidence="1">Belongs to the CdaR family.</text>
</comment>
<dbReference type="InterPro" id="IPR025736">
    <property type="entry name" value="PucR_C-HTH_dom"/>
</dbReference>
<dbReference type="Proteomes" id="UP001430172">
    <property type="component" value="Unassembled WGS sequence"/>
</dbReference>
<protein>
    <submittedName>
        <fullName evidence="5">Helix-turn-helix domain-containing protein</fullName>
    </submittedName>
</protein>
<dbReference type="Pfam" id="PF17853">
    <property type="entry name" value="GGDEF_2"/>
    <property type="match status" value="1"/>
</dbReference>
<dbReference type="Pfam" id="PF13556">
    <property type="entry name" value="HTH_30"/>
    <property type="match status" value="1"/>
</dbReference>
<dbReference type="EMBL" id="JAFDVD010000012">
    <property type="protein sequence ID" value="MBM6401128.1"/>
    <property type="molecule type" value="Genomic_DNA"/>
</dbReference>
<comment type="caution">
    <text evidence="5">The sequence shown here is derived from an EMBL/GenBank/DDBJ whole genome shotgun (WGS) entry which is preliminary data.</text>
</comment>
<organism evidence="5 6">
    <name type="scientific">Phycicoccus sonneratiae</name>
    <dbReference type="NCBI Taxonomy" id="2807628"/>
    <lineage>
        <taxon>Bacteria</taxon>
        <taxon>Bacillati</taxon>
        <taxon>Actinomycetota</taxon>
        <taxon>Actinomycetes</taxon>
        <taxon>Micrococcales</taxon>
        <taxon>Intrasporangiaceae</taxon>
        <taxon>Phycicoccus</taxon>
    </lineage>
</organism>
<evidence type="ECO:0000313" key="6">
    <source>
        <dbReference type="Proteomes" id="UP001430172"/>
    </source>
</evidence>
<evidence type="ECO:0000259" key="3">
    <source>
        <dbReference type="Pfam" id="PF13556"/>
    </source>
</evidence>
<reference evidence="5" key="1">
    <citation type="submission" date="2021-02" db="EMBL/GenBank/DDBJ databases">
        <title>Phycicoccus sp. MQZ13P-5T, whole genome shotgun sequence.</title>
        <authorList>
            <person name="Tuo L."/>
        </authorList>
    </citation>
    <scope>NUCLEOTIDE SEQUENCE</scope>
    <source>
        <strain evidence="5">MQZ13P-5</strain>
    </source>
</reference>
<sequence>MVRVANDGPADAQTLPSDVPGRPGASGAGDADPTALATLVEQQRALLEREDEVHRVLVRVVLDGGGLPEVAEAVAGFYGGAAAVTTTDGRLVASAGALDDVADVSALPCFDRTGRLLVEDEPVGWRDPDGPADPTRAFVRIVAGSSELGVLGAFSPGPALSPTDVHVLERAATVAALAITKEQAVAAVEGRYRAEFLRDLLAGRGGEPVDAVSHASSLGWDVDRPLVVVVAETDENDAESTRSADEVRTLQDRFARAWTQAVRARDTSMAVAGFSQEVVVLQPVEEDADADAVLRRVSELVRVVRGDGGGGRRTFTVGVSRTVTSVADLPRAYEEAETAVQVGRQVEGGSGVAHFDQLGIYRLLALVPDSADLRRFVTESLGELATDTSPESADLRHTLSVLIDTNLNVAETARRLFFHYNTLRYRIAKLERMLGPFTTDPQLRLTLALALRVHRMKGL</sequence>
<feature type="domain" description="PucR C-terminal helix-turn-helix" evidence="3">
    <location>
        <begin position="395"/>
        <end position="453"/>
    </location>
</feature>
<evidence type="ECO:0000256" key="1">
    <source>
        <dbReference type="ARBA" id="ARBA00006754"/>
    </source>
</evidence>
<dbReference type="InterPro" id="IPR009057">
    <property type="entry name" value="Homeodomain-like_sf"/>
</dbReference>
<dbReference type="InterPro" id="IPR051448">
    <property type="entry name" value="CdaR-like_regulators"/>
</dbReference>
<accession>A0ABS2CNX1</accession>
<feature type="domain" description="CdaR GGDEF-like" evidence="4">
    <location>
        <begin position="206"/>
        <end position="342"/>
    </location>
</feature>
<proteinExistence type="inferred from homology"/>
<feature type="region of interest" description="Disordered" evidence="2">
    <location>
        <begin position="1"/>
        <end position="32"/>
    </location>
</feature>
<dbReference type="PANTHER" id="PTHR33744:SF1">
    <property type="entry name" value="DNA-BINDING TRANSCRIPTIONAL ACTIVATOR ADER"/>
    <property type="match status" value="1"/>
</dbReference>
<keyword evidence="6" id="KW-1185">Reference proteome</keyword>
<name>A0ABS2CNX1_9MICO</name>
<dbReference type="PANTHER" id="PTHR33744">
    <property type="entry name" value="CARBOHYDRATE DIACID REGULATOR"/>
    <property type="match status" value="1"/>
</dbReference>
<gene>
    <name evidence="5" type="ORF">JQN70_12070</name>
</gene>
<evidence type="ECO:0000259" key="4">
    <source>
        <dbReference type="Pfam" id="PF17853"/>
    </source>
</evidence>
<evidence type="ECO:0000256" key="2">
    <source>
        <dbReference type="SAM" id="MobiDB-lite"/>
    </source>
</evidence>
<dbReference type="InterPro" id="IPR042070">
    <property type="entry name" value="PucR_C-HTH_sf"/>
</dbReference>
<dbReference type="InterPro" id="IPR041522">
    <property type="entry name" value="CdaR_GGDEF"/>
</dbReference>